<evidence type="ECO:0000313" key="4">
    <source>
        <dbReference type="Proteomes" id="UP000502504"/>
    </source>
</evidence>
<evidence type="ECO:0000313" key="1">
    <source>
        <dbReference type="EMBL" id="OOQ47316.1"/>
    </source>
</evidence>
<dbReference type="EMBL" id="LHQL01000014">
    <property type="protein sequence ID" value="OOQ47316.1"/>
    <property type="molecule type" value="Genomic_DNA"/>
</dbReference>
<keyword evidence="3" id="KW-1185">Reference proteome</keyword>
<evidence type="ECO:0000313" key="3">
    <source>
        <dbReference type="Proteomes" id="UP000190306"/>
    </source>
</evidence>
<sequence>MSRMWAVQEDTPHGQLLSWNGRVIVHNSRGELEFLLAGPIRIVPCPPSLRAEDCIELRFHPHYAHHTFPLVRSAYR</sequence>
<dbReference type="Proteomes" id="UP000502504">
    <property type="component" value="Chromosome"/>
</dbReference>
<name>A0AAE6YDW4_STRAT</name>
<dbReference type="EMBL" id="CP050692">
    <property type="protein sequence ID" value="QIT47637.1"/>
    <property type="molecule type" value="Genomic_DNA"/>
</dbReference>
<reference evidence="1 3" key="1">
    <citation type="submission" date="2015-07" db="EMBL/GenBank/DDBJ databases">
        <title>Draft Genome Sequence of Streptomyces antibioticus, IMRU 3720 reveals insights in the evolution of actinomycin biosynthetic gene clusters in Streptomyces.</title>
        <authorList>
            <person name="Crnovcic I."/>
            <person name="Ruckert C."/>
            <person name="Kalinowksi J."/>
            <person name="Keller U."/>
        </authorList>
    </citation>
    <scope>NUCLEOTIDE SEQUENCE [LARGE SCALE GENOMIC DNA]</scope>
    <source>
        <strain evidence="1 3">DSM 41481</strain>
    </source>
</reference>
<dbReference type="AlphaFoldDB" id="A0AAE6YDW4"/>
<reference evidence="2 4" key="2">
    <citation type="submission" date="2020-03" db="EMBL/GenBank/DDBJ databases">
        <title>Is there a link between lipid content and antibiotic production in Streptomyces?</title>
        <authorList>
            <person name="David M."/>
            <person name="Lejeune C."/>
            <person name="Abreu S."/>
            <person name="Thibessard A."/>
            <person name="Leblond P."/>
            <person name="Chaminade P."/>
            <person name="Virolle M.-J."/>
        </authorList>
    </citation>
    <scope>NUCLEOTIDE SEQUENCE [LARGE SCALE GENOMIC DNA]</scope>
    <source>
        <strain evidence="2 4">DSM 41481</strain>
    </source>
</reference>
<gene>
    <name evidence="1" type="ORF">AFM16_31750</name>
    <name evidence="2" type="ORF">HCX60_32300</name>
</gene>
<accession>A0AAE6YDW4</accession>
<dbReference type="Proteomes" id="UP000190306">
    <property type="component" value="Chromosome"/>
</dbReference>
<dbReference type="RefSeq" id="WP_078635994.1">
    <property type="nucleotide sequence ID" value="NZ_CM007717.1"/>
</dbReference>
<proteinExistence type="predicted"/>
<evidence type="ECO:0000313" key="2">
    <source>
        <dbReference type="EMBL" id="QIT47637.1"/>
    </source>
</evidence>
<organism evidence="2 4">
    <name type="scientific">Streptomyces antibioticus</name>
    <dbReference type="NCBI Taxonomy" id="1890"/>
    <lineage>
        <taxon>Bacteria</taxon>
        <taxon>Bacillati</taxon>
        <taxon>Actinomycetota</taxon>
        <taxon>Actinomycetes</taxon>
        <taxon>Kitasatosporales</taxon>
        <taxon>Streptomycetaceae</taxon>
        <taxon>Streptomyces</taxon>
    </lineage>
</organism>
<protein>
    <submittedName>
        <fullName evidence="2">Uncharacterized protein</fullName>
    </submittedName>
</protein>